<dbReference type="GO" id="GO:0000976">
    <property type="term" value="F:transcription cis-regulatory region binding"/>
    <property type="evidence" value="ECO:0007669"/>
    <property type="project" value="TreeGrafter"/>
</dbReference>
<gene>
    <name evidence="5" type="primary">virS_3</name>
    <name evidence="5" type="ORF">TRL7639_02219</name>
</gene>
<dbReference type="EMBL" id="FWFO01000001">
    <property type="protein sequence ID" value="SLN42888.1"/>
    <property type="molecule type" value="Genomic_DNA"/>
</dbReference>
<dbReference type="PANTHER" id="PTHR47894">
    <property type="entry name" value="HTH-TYPE TRANSCRIPTIONAL REGULATOR GADX"/>
    <property type="match status" value="1"/>
</dbReference>
<dbReference type="PRINTS" id="PR00032">
    <property type="entry name" value="HTHARAC"/>
</dbReference>
<dbReference type="Gene3D" id="1.10.10.60">
    <property type="entry name" value="Homeodomain-like"/>
    <property type="match status" value="1"/>
</dbReference>
<keyword evidence="2" id="KW-0238">DNA-binding</keyword>
<evidence type="ECO:0000313" key="6">
    <source>
        <dbReference type="Proteomes" id="UP000193077"/>
    </source>
</evidence>
<dbReference type="GO" id="GO:0003700">
    <property type="term" value="F:DNA-binding transcription factor activity"/>
    <property type="evidence" value="ECO:0007669"/>
    <property type="project" value="InterPro"/>
</dbReference>
<dbReference type="Pfam" id="PF12833">
    <property type="entry name" value="HTH_18"/>
    <property type="match status" value="1"/>
</dbReference>
<dbReference type="Pfam" id="PF12625">
    <property type="entry name" value="Arabinose_bd"/>
    <property type="match status" value="1"/>
</dbReference>
<name>A0A1Y5SKG8_9RHOB</name>
<dbReference type="RefSeq" id="WP_165759796.1">
    <property type="nucleotide sequence ID" value="NZ_FWFO01000001.1"/>
</dbReference>
<keyword evidence="1" id="KW-0805">Transcription regulation</keyword>
<dbReference type="Proteomes" id="UP000193077">
    <property type="component" value="Unassembled WGS sequence"/>
</dbReference>
<evidence type="ECO:0000256" key="1">
    <source>
        <dbReference type="ARBA" id="ARBA00023015"/>
    </source>
</evidence>
<dbReference type="SMART" id="SM00342">
    <property type="entry name" value="HTH_ARAC"/>
    <property type="match status" value="1"/>
</dbReference>
<dbReference type="PANTHER" id="PTHR47894:SF1">
    <property type="entry name" value="HTH-TYPE TRANSCRIPTIONAL REGULATOR VQSM"/>
    <property type="match status" value="1"/>
</dbReference>
<evidence type="ECO:0000256" key="2">
    <source>
        <dbReference type="ARBA" id="ARBA00023125"/>
    </source>
</evidence>
<keyword evidence="6" id="KW-1185">Reference proteome</keyword>
<keyword evidence="3" id="KW-0804">Transcription</keyword>
<feature type="domain" description="HTH araC/xylS-type" evidence="4">
    <location>
        <begin position="240"/>
        <end position="338"/>
    </location>
</feature>
<evidence type="ECO:0000256" key="3">
    <source>
        <dbReference type="ARBA" id="ARBA00023163"/>
    </source>
</evidence>
<dbReference type="AlphaFoldDB" id="A0A1Y5SKG8"/>
<dbReference type="InterPro" id="IPR009057">
    <property type="entry name" value="Homeodomain-like_sf"/>
</dbReference>
<protein>
    <submittedName>
        <fullName evidence="5">HTH-type transcriptional regulator VirS</fullName>
    </submittedName>
</protein>
<evidence type="ECO:0000259" key="4">
    <source>
        <dbReference type="PROSITE" id="PS01124"/>
    </source>
</evidence>
<sequence length="340" mass="36684">MTTSSLLADHVPNHWVRSMAALPHLADHMDSAFAAIKLSRSALDEIGGPVPRGTEAALLTRLAEDLGSPYLGAETGLAIDPRNSALLTYILFNSNHLQEALHHVCHFAPVARPQSRIKLKESADHIDLIVDATGLDLRVGIHWVEFSLAAMLGAFQTAINSTSIASQVGLANSRRSGRETLSGIYGCSVVLNASENFLRFPKSVLNLPVRHADPGLLGHLTSYGEVLLKRSGPVPISLSEQVERHLLHGMAIGRPNLSATAKGLGMSERTLSRRLKDEGTSFRSLAQIVQLKLAKAFMGDPHLSLAEVAHLCGFADQSSFTQAYRKWTGQTPSVARSSLK</sequence>
<proteinExistence type="predicted"/>
<dbReference type="InterPro" id="IPR020449">
    <property type="entry name" value="Tscrpt_reg_AraC-type_HTH"/>
</dbReference>
<accession>A0A1Y5SKG8</accession>
<dbReference type="PROSITE" id="PS01124">
    <property type="entry name" value="HTH_ARAC_FAMILY_2"/>
    <property type="match status" value="1"/>
</dbReference>
<reference evidence="5 6" key="1">
    <citation type="submission" date="2017-03" db="EMBL/GenBank/DDBJ databases">
        <authorList>
            <person name="Afonso C.L."/>
            <person name="Miller P.J."/>
            <person name="Scott M.A."/>
            <person name="Spackman E."/>
            <person name="Goraichik I."/>
            <person name="Dimitrov K.M."/>
            <person name="Suarez D.L."/>
            <person name="Swayne D.E."/>
        </authorList>
    </citation>
    <scope>NUCLEOTIDE SEQUENCE [LARGE SCALE GENOMIC DNA]</scope>
    <source>
        <strain evidence="5 6">CECT 7639</strain>
    </source>
</reference>
<dbReference type="GO" id="GO:0005829">
    <property type="term" value="C:cytosol"/>
    <property type="evidence" value="ECO:0007669"/>
    <property type="project" value="TreeGrafter"/>
</dbReference>
<dbReference type="SUPFAM" id="SSF46689">
    <property type="entry name" value="Homeodomain-like"/>
    <property type="match status" value="1"/>
</dbReference>
<dbReference type="InterPro" id="IPR032687">
    <property type="entry name" value="AraC-type_N"/>
</dbReference>
<evidence type="ECO:0000313" key="5">
    <source>
        <dbReference type="EMBL" id="SLN42888.1"/>
    </source>
</evidence>
<organism evidence="5 6">
    <name type="scientific">Falsiruegeria litorea R37</name>
    <dbReference type="NCBI Taxonomy" id="1200284"/>
    <lineage>
        <taxon>Bacteria</taxon>
        <taxon>Pseudomonadati</taxon>
        <taxon>Pseudomonadota</taxon>
        <taxon>Alphaproteobacteria</taxon>
        <taxon>Rhodobacterales</taxon>
        <taxon>Roseobacteraceae</taxon>
        <taxon>Falsiruegeria</taxon>
    </lineage>
</organism>
<dbReference type="PROSITE" id="PS00041">
    <property type="entry name" value="HTH_ARAC_FAMILY_1"/>
    <property type="match status" value="1"/>
</dbReference>
<dbReference type="InterPro" id="IPR018060">
    <property type="entry name" value="HTH_AraC"/>
</dbReference>
<dbReference type="InterPro" id="IPR018062">
    <property type="entry name" value="HTH_AraC-typ_CS"/>
</dbReference>